<dbReference type="AlphaFoldDB" id="A0A849VCT5"/>
<name>A0A849VCT5_9GAMM</name>
<dbReference type="InterPro" id="IPR027843">
    <property type="entry name" value="DUF4440"/>
</dbReference>
<evidence type="ECO:0000259" key="1">
    <source>
        <dbReference type="Pfam" id="PF14534"/>
    </source>
</evidence>
<evidence type="ECO:0000313" key="2">
    <source>
        <dbReference type="EMBL" id="NOU51489.1"/>
    </source>
</evidence>
<dbReference type="Gene3D" id="3.10.450.50">
    <property type="match status" value="1"/>
</dbReference>
<keyword evidence="3" id="KW-1185">Reference proteome</keyword>
<proteinExistence type="predicted"/>
<gene>
    <name evidence="2" type="ORF">HG263_13210</name>
</gene>
<sequence>MTYTNCKETESVLLGLVSEQLTAQTQFDVETLKLVTDDSYMEVSPAGEVDSRDKMLGFYAPEHKRPGPQVSLEEPQVRVYGYTAVVIGKLAYSMALPDGQEKQFSMRGTWVISKIEGSWKIVSAQFTAIR</sequence>
<evidence type="ECO:0000313" key="3">
    <source>
        <dbReference type="Proteomes" id="UP000586305"/>
    </source>
</evidence>
<dbReference type="Pfam" id="PF14534">
    <property type="entry name" value="DUF4440"/>
    <property type="match status" value="1"/>
</dbReference>
<protein>
    <submittedName>
        <fullName evidence="2">Nuclear transport factor 2 family protein</fullName>
    </submittedName>
</protein>
<dbReference type="SUPFAM" id="SSF54427">
    <property type="entry name" value="NTF2-like"/>
    <property type="match status" value="1"/>
</dbReference>
<dbReference type="InterPro" id="IPR032710">
    <property type="entry name" value="NTF2-like_dom_sf"/>
</dbReference>
<feature type="domain" description="DUF4440" evidence="1">
    <location>
        <begin position="14"/>
        <end position="121"/>
    </location>
</feature>
<organism evidence="2 3">
    <name type="scientific">Pseudoalteromonas caenipelagi</name>
    <dbReference type="NCBI Taxonomy" id="2726988"/>
    <lineage>
        <taxon>Bacteria</taxon>
        <taxon>Pseudomonadati</taxon>
        <taxon>Pseudomonadota</taxon>
        <taxon>Gammaproteobacteria</taxon>
        <taxon>Alteromonadales</taxon>
        <taxon>Pseudoalteromonadaceae</taxon>
        <taxon>Pseudoalteromonas</taxon>
    </lineage>
</organism>
<reference evidence="2 3" key="1">
    <citation type="submission" date="2020-04" db="EMBL/GenBank/DDBJ databases">
        <title>Pseudoalteromonas caenipelagi sp. nov., isolated from a tidal flat.</title>
        <authorList>
            <person name="Park S."/>
            <person name="Yoon J.-H."/>
        </authorList>
    </citation>
    <scope>NUCLEOTIDE SEQUENCE [LARGE SCALE GENOMIC DNA]</scope>
    <source>
        <strain evidence="2 3">JBTF-M23</strain>
    </source>
</reference>
<dbReference type="RefSeq" id="WP_171626553.1">
    <property type="nucleotide sequence ID" value="NZ_JABBPG010000005.1"/>
</dbReference>
<dbReference type="Proteomes" id="UP000586305">
    <property type="component" value="Unassembled WGS sequence"/>
</dbReference>
<accession>A0A849VCT5</accession>
<dbReference type="EMBL" id="JABBPG010000005">
    <property type="protein sequence ID" value="NOU51489.1"/>
    <property type="molecule type" value="Genomic_DNA"/>
</dbReference>
<comment type="caution">
    <text evidence="2">The sequence shown here is derived from an EMBL/GenBank/DDBJ whole genome shotgun (WGS) entry which is preliminary data.</text>
</comment>